<name>A0ABD3SYB5_9LAMI</name>
<dbReference type="AlphaFoldDB" id="A0ABD3SYB5"/>
<proteinExistence type="predicted"/>
<comment type="caution">
    <text evidence="2">The sequence shown here is derived from an EMBL/GenBank/DDBJ whole genome shotgun (WGS) entry which is preliminary data.</text>
</comment>
<accession>A0ABD3SYB5</accession>
<evidence type="ECO:0000313" key="2">
    <source>
        <dbReference type="EMBL" id="KAL3829455.1"/>
    </source>
</evidence>
<evidence type="ECO:0000256" key="1">
    <source>
        <dbReference type="SAM" id="MobiDB-lite"/>
    </source>
</evidence>
<keyword evidence="3" id="KW-1185">Reference proteome</keyword>
<reference evidence="2 3" key="1">
    <citation type="submission" date="2024-12" db="EMBL/GenBank/DDBJ databases">
        <title>The unique morphological basis and parallel evolutionary history of personate flowers in Penstemon.</title>
        <authorList>
            <person name="Depatie T.H."/>
            <person name="Wessinger C.A."/>
        </authorList>
    </citation>
    <scope>NUCLEOTIDE SEQUENCE [LARGE SCALE GENOMIC DNA]</scope>
    <source>
        <strain evidence="2">WTNN_2</strain>
        <tissue evidence="2">Leaf</tissue>
    </source>
</reference>
<dbReference type="EMBL" id="JBJXBP010000005">
    <property type="protein sequence ID" value="KAL3829455.1"/>
    <property type="molecule type" value="Genomic_DNA"/>
</dbReference>
<sequence length="117" mass="13596">MEGRREDKHEEEPSKTKHSLQMNGMSYQAYALPYPWAMMVKSFDTRDRTYNVKRMATNIIDIPRLSEKSSIRFRATKIQKTETGATIRKIKTRDKTHIAAFPGLINPELIRPDCRPG</sequence>
<dbReference type="Proteomes" id="UP001634393">
    <property type="component" value="Unassembled WGS sequence"/>
</dbReference>
<feature type="compositionally biased region" description="Basic and acidic residues" evidence="1">
    <location>
        <begin position="1"/>
        <end position="15"/>
    </location>
</feature>
<organism evidence="2 3">
    <name type="scientific">Penstemon smallii</name>
    <dbReference type="NCBI Taxonomy" id="265156"/>
    <lineage>
        <taxon>Eukaryota</taxon>
        <taxon>Viridiplantae</taxon>
        <taxon>Streptophyta</taxon>
        <taxon>Embryophyta</taxon>
        <taxon>Tracheophyta</taxon>
        <taxon>Spermatophyta</taxon>
        <taxon>Magnoliopsida</taxon>
        <taxon>eudicotyledons</taxon>
        <taxon>Gunneridae</taxon>
        <taxon>Pentapetalae</taxon>
        <taxon>asterids</taxon>
        <taxon>lamiids</taxon>
        <taxon>Lamiales</taxon>
        <taxon>Plantaginaceae</taxon>
        <taxon>Cheloneae</taxon>
        <taxon>Penstemon</taxon>
    </lineage>
</organism>
<protein>
    <submittedName>
        <fullName evidence="2">Uncharacterized protein</fullName>
    </submittedName>
</protein>
<evidence type="ECO:0000313" key="3">
    <source>
        <dbReference type="Proteomes" id="UP001634393"/>
    </source>
</evidence>
<feature type="region of interest" description="Disordered" evidence="1">
    <location>
        <begin position="1"/>
        <end position="22"/>
    </location>
</feature>
<gene>
    <name evidence="2" type="ORF">ACJIZ3_018257</name>
</gene>